<comment type="caution">
    <text evidence="3">The sequence shown here is derived from an EMBL/GenBank/DDBJ whole genome shotgun (WGS) entry which is preliminary data.</text>
</comment>
<dbReference type="Proteomes" id="UP001470230">
    <property type="component" value="Unassembled WGS sequence"/>
</dbReference>
<feature type="transmembrane region" description="Helical" evidence="2">
    <location>
        <begin position="36"/>
        <end position="57"/>
    </location>
</feature>
<keyword evidence="4" id="KW-1185">Reference proteome</keyword>
<feature type="transmembrane region" description="Helical" evidence="2">
    <location>
        <begin position="111"/>
        <end position="131"/>
    </location>
</feature>
<feature type="transmembrane region" description="Helical" evidence="2">
    <location>
        <begin position="77"/>
        <end position="99"/>
    </location>
</feature>
<keyword evidence="2" id="KW-0812">Transmembrane</keyword>
<evidence type="ECO:0000313" key="3">
    <source>
        <dbReference type="EMBL" id="KAK8893056.1"/>
    </source>
</evidence>
<evidence type="ECO:0000313" key="4">
    <source>
        <dbReference type="Proteomes" id="UP001470230"/>
    </source>
</evidence>
<proteinExistence type="predicted"/>
<feature type="region of interest" description="Disordered" evidence="1">
    <location>
        <begin position="1"/>
        <end position="29"/>
    </location>
</feature>
<keyword evidence="2" id="KW-0472">Membrane</keyword>
<dbReference type="EMBL" id="JAPFFF010000004">
    <property type="protein sequence ID" value="KAK8893056.1"/>
    <property type="molecule type" value="Genomic_DNA"/>
</dbReference>
<accession>A0ABR2KQG6</accession>
<evidence type="ECO:0000256" key="1">
    <source>
        <dbReference type="SAM" id="MobiDB-lite"/>
    </source>
</evidence>
<reference evidence="3 4" key="1">
    <citation type="submission" date="2024-04" db="EMBL/GenBank/DDBJ databases">
        <title>Tritrichomonas musculus Genome.</title>
        <authorList>
            <person name="Alves-Ferreira E."/>
            <person name="Grigg M."/>
            <person name="Lorenzi H."/>
            <person name="Galac M."/>
        </authorList>
    </citation>
    <scope>NUCLEOTIDE SEQUENCE [LARGE SCALE GENOMIC DNA]</scope>
    <source>
        <strain evidence="3 4">EAF2021</strain>
    </source>
</reference>
<keyword evidence="2" id="KW-1133">Transmembrane helix</keyword>
<protein>
    <recommendedName>
        <fullName evidence="5">Transmembrane protein</fullName>
    </recommendedName>
</protein>
<sequence length="349" mass="41038">MSEIKNRKPTAEPDQKNVKKDIDKPKPKLKQKRPKIGFLTLIFAILFLLYEIANIIICFLMEFNRSKEIAKRSTTFLTFHIIFHLCVIIYDISLFLSAFKNVINFHASAMPFIAFFLFLISLAFYFGYLFATLIETNDCKNHITFNELQTILENTTITNVFFYSKGLVQTYQYSFNPAVGMQTRQSQFMKSYSKSSILLPLKSKQISERYHFLNTPKYFYFQIIPDLNMSSEFQTQYYETISKIRACNNEEIKISFLPKINKTYIVGNPEMPKYLTHDYRNLAAYAGAGFYYDEYSKTIPFITYKPKIYLDVDPDFNFNELWANKWCKSYGQCDVNNPKPRPPIDDDNL</sequence>
<evidence type="ECO:0008006" key="5">
    <source>
        <dbReference type="Google" id="ProtNLM"/>
    </source>
</evidence>
<evidence type="ECO:0000256" key="2">
    <source>
        <dbReference type="SAM" id="Phobius"/>
    </source>
</evidence>
<organism evidence="3 4">
    <name type="scientific">Tritrichomonas musculus</name>
    <dbReference type="NCBI Taxonomy" id="1915356"/>
    <lineage>
        <taxon>Eukaryota</taxon>
        <taxon>Metamonada</taxon>
        <taxon>Parabasalia</taxon>
        <taxon>Tritrichomonadida</taxon>
        <taxon>Tritrichomonadidae</taxon>
        <taxon>Tritrichomonas</taxon>
    </lineage>
</organism>
<name>A0ABR2KQG6_9EUKA</name>
<feature type="compositionally biased region" description="Basic and acidic residues" evidence="1">
    <location>
        <begin position="1"/>
        <end position="26"/>
    </location>
</feature>
<gene>
    <name evidence="3" type="ORF">M9Y10_030317</name>
</gene>